<evidence type="ECO:0000256" key="1">
    <source>
        <dbReference type="ARBA" id="ARBA00004167"/>
    </source>
</evidence>
<reference evidence="9 10" key="1">
    <citation type="journal article" date="2014" name="Nat. Commun.">
        <title>Klebsormidium flaccidum genome reveals primary factors for plant terrestrial adaptation.</title>
        <authorList>
            <person name="Hori K."/>
            <person name="Maruyama F."/>
            <person name="Fujisawa T."/>
            <person name="Togashi T."/>
            <person name="Yamamoto N."/>
            <person name="Seo M."/>
            <person name="Sato S."/>
            <person name="Yamada T."/>
            <person name="Mori H."/>
            <person name="Tajima N."/>
            <person name="Moriyama T."/>
            <person name="Ikeuchi M."/>
            <person name="Watanabe M."/>
            <person name="Wada H."/>
            <person name="Kobayashi K."/>
            <person name="Saito M."/>
            <person name="Masuda T."/>
            <person name="Sasaki-Sekimoto Y."/>
            <person name="Mashiguchi K."/>
            <person name="Awai K."/>
            <person name="Shimojima M."/>
            <person name="Masuda S."/>
            <person name="Iwai M."/>
            <person name="Nobusawa T."/>
            <person name="Narise T."/>
            <person name="Kondo S."/>
            <person name="Saito H."/>
            <person name="Sato R."/>
            <person name="Murakawa M."/>
            <person name="Ihara Y."/>
            <person name="Oshima-Yamada Y."/>
            <person name="Ohtaka K."/>
            <person name="Satoh M."/>
            <person name="Sonobe K."/>
            <person name="Ishii M."/>
            <person name="Ohtani R."/>
            <person name="Kanamori-Sato M."/>
            <person name="Honoki R."/>
            <person name="Miyazaki D."/>
            <person name="Mochizuki H."/>
            <person name="Umetsu J."/>
            <person name="Higashi K."/>
            <person name="Shibata D."/>
            <person name="Kamiya Y."/>
            <person name="Sato N."/>
            <person name="Nakamura Y."/>
            <person name="Tabata S."/>
            <person name="Ida S."/>
            <person name="Kurokawa K."/>
            <person name="Ohta H."/>
        </authorList>
    </citation>
    <scope>NUCLEOTIDE SEQUENCE [LARGE SCALE GENOMIC DNA]</scope>
    <source>
        <strain evidence="9 10">NIES-2285</strain>
    </source>
</reference>
<dbReference type="InterPro" id="IPR012936">
    <property type="entry name" value="Erv_C"/>
</dbReference>
<evidence type="ECO:0000256" key="7">
    <source>
        <dbReference type="SAM" id="Phobius"/>
    </source>
</evidence>
<organism evidence="9 10">
    <name type="scientific">Klebsormidium nitens</name>
    <name type="common">Green alga</name>
    <name type="synonym">Ulothrix nitens</name>
    <dbReference type="NCBI Taxonomy" id="105231"/>
    <lineage>
        <taxon>Eukaryota</taxon>
        <taxon>Viridiplantae</taxon>
        <taxon>Streptophyta</taxon>
        <taxon>Klebsormidiophyceae</taxon>
        <taxon>Klebsormidiales</taxon>
        <taxon>Klebsormidiaceae</taxon>
        <taxon>Klebsormidium</taxon>
    </lineage>
</organism>
<dbReference type="Pfam" id="PF13850">
    <property type="entry name" value="ERGIC_N"/>
    <property type="match status" value="1"/>
</dbReference>
<dbReference type="GO" id="GO:0005783">
    <property type="term" value="C:endoplasmic reticulum"/>
    <property type="evidence" value="ECO:0000318"/>
    <property type="project" value="GO_Central"/>
</dbReference>
<keyword evidence="10" id="KW-1185">Reference proteome</keyword>
<comment type="subcellular location">
    <subcellularLocation>
        <location evidence="1">Membrane</location>
        <topology evidence="1">Single-pass membrane protein</topology>
    </subcellularLocation>
</comment>
<sequence length="523" mass="57560">MNRVLGRLRSVDFYRRIPRDLTEATLAGGTLSVVASIAMVLLFGMELQAYLTTSATTTVIIDRSRDGDVMRINFNFSFPALSCEFASVDVSDVLGTHRINLSKTVRKFPIDHAGRITGPEFHHIAHTVREPAHDDPAPDPIDEGAAEMEAKERQLAEGGQPPEGDPPPIKDPGGALPLSEATFDTITKESFPIVMVNFFAPWCPWSQRLEPVWEASAKAMLKKYDVDVNPQILLAKVDCTVEVALCRKHHVQGFPSIRIFRSGQDVRAAQGHHDHESYYGDRTEAAITQFADDLATGLQQRAHALPGATAQQVVPPWMGKDGRALRVVAKAPQSSGCQIEGFVLVKKVPGNLQVAAVSAGHSFDPATMNMSHSVNSFSFGRKPTLKQYHEIDRIWSHHPSAGEDRLTGRYFHSHSDNLTHEHYLQVVLTSVEPLKLPAHQYVQSYDYTAHSNVFNSAAVPVAKFHYELSPMQVVITENSRSFSHFITNVCAIIGGVFTVAGIVDGILFQAASAIKKVQLGKQF</sequence>
<dbReference type="CDD" id="cd02961">
    <property type="entry name" value="PDI_a_family"/>
    <property type="match status" value="1"/>
</dbReference>
<dbReference type="PANTHER" id="PTHR10984:SF37">
    <property type="entry name" value="PROTEIN DISULFIDE-ISOMERASE 5-3"/>
    <property type="match status" value="1"/>
</dbReference>
<keyword evidence="5 7" id="KW-0472">Membrane</keyword>
<dbReference type="SUPFAM" id="SSF52833">
    <property type="entry name" value="Thioredoxin-like"/>
    <property type="match status" value="1"/>
</dbReference>
<evidence type="ECO:0000256" key="4">
    <source>
        <dbReference type="ARBA" id="ARBA00022989"/>
    </source>
</evidence>
<evidence type="ECO:0000256" key="3">
    <source>
        <dbReference type="ARBA" id="ARBA00022729"/>
    </source>
</evidence>
<dbReference type="PROSITE" id="PS51352">
    <property type="entry name" value="THIOREDOXIN_2"/>
    <property type="match status" value="1"/>
</dbReference>
<dbReference type="InterPro" id="IPR036249">
    <property type="entry name" value="Thioredoxin-like_sf"/>
</dbReference>
<dbReference type="GO" id="GO:0016020">
    <property type="term" value="C:membrane"/>
    <property type="evidence" value="ECO:0007669"/>
    <property type="project" value="UniProtKB-SubCell"/>
</dbReference>
<feature type="transmembrane region" description="Helical" evidence="7">
    <location>
        <begin position="485"/>
        <end position="508"/>
    </location>
</feature>
<dbReference type="GO" id="GO:0030134">
    <property type="term" value="C:COPII-coated ER to Golgi transport vesicle"/>
    <property type="evidence" value="ECO:0000318"/>
    <property type="project" value="GO_Central"/>
</dbReference>
<keyword evidence="3" id="KW-0732">Signal</keyword>
<dbReference type="EMBL" id="DF237011">
    <property type="protein sequence ID" value="GAQ80782.1"/>
    <property type="molecule type" value="Genomic_DNA"/>
</dbReference>
<feature type="region of interest" description="Disordered" evidence="6">
    <location>
        <begin position="150"/>
        <end position="178"/>
    </location>
</feature>
<evidence type="ECO:0000259" key="8">
    <source>
        <dbReference type="PROSITE" id="PS51352"/>
    </source>
</evidence>
<dbReference type="AlphaFoldDB" id="A0A1Y1HSJ1"/>
<accession>A0A1Y1HSJ1</accession>
<evidence type="ECO:0000256" key="6">
    <source>
        <dbReference type="SAM" id="MobiDB-lite"/>
    </source>
</evidence>
<dbReference type="OrthoDB" id="72053at2759"/>
<evidence type="ECO:0000256" key="2">
    <source>
        <dbReference type="ARBA" id="ARBA00022692"/>
    </source>
</evidence>
<dbReference type="STRING" id="105231.A0A1Y1HSJ1"/>
<dbReference type="Pfam" id="PF00085">
    <property type="entry name" value="Thioredoxin"/>
    <property type="match status" value="1"/>
</dbReference>
<dbReference type="InterPro" id="IPR013766">
    <property type="entry name" value="Thioredoxin_domain"/>
</dbReference>
<feature type="transmembrane region" description="Helical" evidence="7">
    <location>
        <begin position="21"/>
        <end position="45"/>
    </location>
</feature>
<proteinExistence type="predicted"/>
<dbReference type="Pfam" id="PF07970">
    <property type="entry name" value="COPIIcoated_ERV"/>
    <property type="match status" value="1"/>
</dbReference>
<feature type="domain" description="Thioredoxin" evidence="8">
    <location>
        <begin position="155"/>
        <end position="296"/>
    </location>
</feature>
<dbReference type="Proteomes" id="UP000054558">
    <property type="component" value="Unassembled WGS sequence"/>
</dbReference>
<evidence type="ECO:0000313" key="10">
    <source>
        <dbReference type="Proteomes" id="UP000054558"/>
    </source>
</evidence>
<protein>
    <submittedName>
        <fullName evidence="9">COPII vesicle protein</fullName>
    </submittedName>
</protein>
<evidence type="ECO:0000313" key="9">
    <source>
        <dbReference type="EMBL" id="GAQ80782.1"/>
    </source>
</evidence>
<gene>
    <name evidence="9" type="ORF">KFL_000620160</name>
</gene>
<dbReference type="PANTHER" id="PTHR10984">
    <property type="entry name" value="ENDOPLASMIC RETICULUM-GOLGI INTERMEDIATE COMPARTMENT PROTEIN"/>
    <property type="match status" value="1"/>
</dbReference>
<dbReference type="InterPro" id="IPR045888">
    <property type="entry name" value="Erv"/>
</dbReference>
<evidence type="ECO:0000256" key="5">
    <source>
        <dbReference type="ARBA" id="ARBA00023136"/>
    </source>
</evidence>
<dbReference type="FunFam" id="3.40.30.10:FF:000174">
    <property type="entry name" value="Protein disulfide-isomerase 5-4"/>
    <property type="match status" value="1"/>
</dbReference>
<dbReference type="InterPro" id="IPR039542">
    <property type="entry name" value="Erv_N"/>
</dbReference>
<dbReference type="OMA" id="GNFHVHL"/>
<keyword evidence="4 7" id="KW-1133">Transmembrane helix</keyword>
<keyword evidence="2 7" id="KW-0812">Transmembrane</keyword>
<name>A0A1Y1HSJ1_KLENI</name>
<dbReference type="Gene3D" id="3.40.30.10">
    <property type="entry name" value="Glutaredoxin"/>
    <property type="match status" value="1"/>
</dbReference>